<gene>
    <name evidence="1" type="ORF">TSOC_011675</name>
</gene>
<reference evidence="1 2" key="1">
    <citation type="journal article" date="2017" name="Mol. Biol. Evol.">
        <title>The 4-celled Tetrabaena socialis nuclear genome reveals the essential components for genetic control of cell number at the origin of multicellularity in the volvocine lineage.</title>
        <authorList>
            <person name="Featherston J."/>
            <person name="Arakaki Y."/>
            <person name="Hanschen E.R."/>
            <person name="Ferris P.J."/>
            <person name="Michod R.E."/>
            <person name="Olson B.J.S.C."/>
            <person name="Nozaki H."/>
            <person name="Durand P.M."/>
        </authorList>
    </citation>
    <scope>NUCLEOTIDE SEQUENCE [LARGE SCALE GENOMIC DNA]</scope>
    <source>
        <strain evidence="1 2">NIES-571</strain>
    </source>
</reference>
<protein>
    <submittedName>
        <fullName evidence="1">Uncharacterized protein</fullName>
    </submittedName>
</protein>
<name>A0A2J7ZQ20_9CHLO</name>
<dbReference type="OrthoDB" id="557418at2759"/>
<comment type="caution">
    <text evidence="1">The sequence shown here is derived from an EMBL/GenBank/DDBJ whole genome shotgun (WGS) entry which is preliminary data.</text>
</comment>
<accession>A0A2J7ZQ20</accession>
<dbReference type="AlphaFoldDB" id="A0A2J7ZQ20"/>
<feature type="non-terminal residue" evidence="1">
    <location>
        <position position="1"/>
    </location>
</feature>
<evidence type="ECO:0000313" key="1">
    <source>
        <dbReference type="EMBL" id="PNH02356.1"/>
    </source>
</evidence>
<proteinExistence type="predicted"/>
<sequence>LAALEAFYDLTFGQPTNSLDYRRAVFAAYIGDTDNWVDLKHWALGEAKRMEFMPAHIPVPQSVAAARNISARQANDRAAIHDAGHDDVLQPLVTLGSGFITAGTFPGPEVPFPLTRQELHDLTAEQLDALEAFYGTRFGKPTSSLRYRRAEFAASVGDTRRWGDLKQAAVAEAGAARIDVAREPHRL</sequence>
<evidence type="ECO:0000313" key="2">
    <source>
        <dbReference type="Proteomes" id="UP000236333"/>
    </source>
</evidence>
<keyword evidence="2" id="KW-1185">Reference proteome</keyword>
<dbReference type="EMBL" id="PGGS01000671">
    <property type="protein sequence ID" value="PNH02356.1"/>
    <property type="molecule type" value="Genomic_DNA"/>
</dbReference>
<dbReference type="Proteomes" id="UP000236333">
    <property type="component" value="Unassembled WGS sequence"/>
</dbReference>
<organism evidence="1 2">
    <name type="scientific">Tetrabaena socialis</name>
    <dbReference type="NCBI Taxonomy" id="47790"/>
    <lineage>
        <taxon>Eukaryota</taxon>
        <taxon>Viridiplantae</taxon>
        <taxon>Chlorophyta</taxon>
        <taxon>core chlorophytes</taxon>
        <taxon>Chlorophyceae</taxon>
        <taxon>CS clade</taxon>
        <taxon>Chlamydomonadales</taxon>
        <taxon>Tetrabaenaceae</taxon>
        <taxon>Tetrabaena</taxon>
    </lineage>
</organism>